<keyword evidence="3" id="KW-1185">Reference proteome</keyword>
<dbReference type="OrthoDB" id="5427664at2759"/>
<feature type="transmembrane region" description="Helical" evidence="1">
    <location>
        <begin position="246"/>
        <end position="270"/>
    </location>
</feature>
<feature type="transmembrane region" description="Helical" evidence="1">
    <location>
        <begin position="165"/>
        <end position="184"/>
    </location>
</feature>
<keyword evidence="1" id="KW-1133">Transmembrane helix</keyword>
<dbReference type="EMBL" id="JAGMUV010000001">
    <property type="protein sequence ID" value="KAH7176883.1"/>
    <property type="molecule type" value="Genomic_DNA"/>
</dbReference>
<keyword evidence="1" id="KW-0472">Membrane</keyword>
<gene>
    <name evidence="2" type="ORF">EDB81DRAFT_50884</name>
</gene>
<accession>A0A9P9FTK6</accession>
<dbReference type="AlphaFoldDB" id="A0A9P9FTK6"/>
<comment type="caution">
    <text evidence="2">The sequence shown here is derived from an EMBL/GenBank/DDBJ whole genome shotgun (WGS) entry which is preliminary data.</text>
</comment>
<proteinExistence type="predicted"/>
<organism evidence="2 3">
    <name type="scientific">Dactylonectria macrodidyma</name>
    <dbReference type="NCBI Taxonomy" id="307937"/>
    <lineage>
        <taxon>Eukaryota</taxon>
        <taxon>Fungi</taxon>
        <taxon>Dikarya</taxon>
        <taxon>Ascomycota</taxon>
        <taxon>Pezizomycotina</taxon>
        <taxon>Sordariomycetes</taxon>
        <taxon>Hypocreomycetidae</taxon>
        <taxon>Hypocreales</taxon>
        <taxon>Nectriaceae</taxon>
        <taxon>Dactylonectria</taxon>
    </lineage>
</organism>
<protein>
    <submittedName>
        <fullName evidence="2">Uncharacterized protein</fullName>
    </submittedName>
</protein>
<sequence>MDSGCQSVGSTNADIAGLGIVIAFAFQAGVSLLLSMLSLFFWKPAMELLLSASEAGPLENTPMLNFLKEFTALRSNIERLRPLESILNTYFRTLDAMWAAPAPDNSMRRIFSDLHRKHGSHWALQKAIVDGILLTISDTQTINGLGLLIAGLIQSKSLSLYHMHIIYDTVNFTVVSICASLVNVYGQDREHGWTRLSALIAFIACYFSYTVVFGIRLNNWSDSVPGHCYNTEFIAYPGHSHPTVDLAYLGVTCFYCLVSLLACVACHASISEVLLLPPYL</sequence>
<evidence type="ECO:0000313" key="2">
    <source>
        <dbReference type="EMBL" id="KAH7176883.1"/>
    </source>
</evidence>
<feature type="transmembrane region" description="Helical" evidence="1">
    <location>
        <begin position="127"/>
        <end position="153"/>
    </location>
</feature>
<name>A0A9P9FTK6_9HYPO</name>
<evidence type="ECO:0000256" key="1">
    <source>
        <dbReference type="SAM" id="Phobius"/>
    </source>
</evidence>
<feature type="transmembrane region" description="Helical" evidence="1">
    <location>
        <begin position="196"/>
        <end position="215"/>
    </location>
</feature>
<dbReference type="InterPro" id="IPR053018">
    <property type="entry name" value="Elsinochrome_Biosynth-Asso"/>
</dbReference>
<dbReference type="PANTHER" id="PTHR37577">
    <property type="entry name" value="INTEGRAL MEMBRANE PROTEIN"/>
    <property type="match status" value="1"/>
</dbReference>
<dbReference type="Proteomes" id="UP000738349">
    <property type="component" value="Unassembled WGS sequence"/>
</dbReference>
<feature type="transmembrane region" description="Helical" evidence="1">
    <location>
        <begin position="15"/>
        <end position="42"/>
    </location>
</feature>
<reference evidence="2" key="1">
    <citation type="journal article" date="2021" name="Nat. Commun.">
        <title>Genetic determinants of endophytism in the Arabidopsis root mycobiome.</title>
        <authorList>
            <person name="Mesny F."/>
            <person name="Miyauchi S."/>
            <person name="Thiergart T."/>
            <person name="Pickel B."/>
            <person name="Atanasova L."/>
            <person name="Karlsson M."/>
            <person name="Huettel B."/>
            <person name="Barry K.W."/>
            <person name="Haridas S."/>
            <person name="Chen C."/>
            <person name="Bauer D."/>
            <person name="Andreopoulos W."/>
            <person name="Pangilinan J."/>
            <person name="LaButti K."/>
            <person name="Riley R."/>
            <person name="Lipzen A."/>
            <person name="Clum A."/>
            <person name="Drula E."/>
            <person name="Henrissat B."/>
            <person name="Kohler A."/>
            <person name="Grigoriev I.V."/>
            <person name="Martin F.M."/>
            <person name="Hacquard S."/>
        </authorList>
    </citation>
    <scope>NUCLEOTIDE SEQUENCE</scope>
    <source>
        <strain evidence="2">MPI-CAGE-AT-0147</strain>
    </source>
</reference>
<keyword evidence="1" id="KW-0812">Transmembrane</keyword>
<evidence type="ECO:0000313" key="3">
    <source>
        <dbReference type="Proteomes" id="UP000738349"/>
    </source>
</evidence>
<dbReference type="PANTHER" id="PTHR37577:SF1">
    <property type="entry name" value="INTEGRAL MEMBRANE PROTEIN"/>
    <property type="match status" value="1"/>
</dbReference>